<dbReference type="GO" id="GO:0003887">
    <property type="term" value="F:DNA-directed DNA polymerase activity"/>
    <property type="evidence" value="ECO:0007669"/>
    <property type="project" value="UniProtKB-KW"/>
</dbReference>
<organism evidence="8 9">
    <name type="scientific">Linderina pennispora</name>
    <dbReference type="NCBI Taxonomy" id="61395"/>
    <lineage>
        <taxon>Eukaryota</taxon>
        <taxon>Fungi</taxon>
        <taxon>Fungi incertae sedis</taxon>
        <taxon>Zoopagomycota</taxon>
        <taxon>Kickxellomycotina</taxon>
        <taxon>Kickxellomycetes</taxon>
        <taxon>Kickxellales</taxon>
        <taxon>Kickxellaceae</taxon>
        <taxon>Linderina</taxon>
    </lineage>
</organism>
<dbReference type="InterPro" id="IPR002297">
    <property type="entry name" value="DNA-dir_DNA_pol_A_mt"/>
</dbReference>
<dbReference type="GO" id="GO:0005760">
    <property type="term" value="C:gamma DNA polymerase complex"/>
    <property type="evidence" value="ECO:0007669"/>
    <property type="project" value="InterPro"/>
</dbReference>
<dbReference type="Proteomes" id="UP000193922">
    <property type="component" value="Unassembled WGS sequence"/>
</dbReference>
<protein>
    <recommendedName>
        <fullName evidence="1">DNA-directed DNA polymerase</fullName>
        <ecNumber evidence="1">2.7.7.7</ecNumber>
    </recommendedName>
    <alternativeName>
        <fullName evidence="5">Mitochondrial DNA polymerase catalytic subunit</fullName>
    </alternativeName>
</protein>
<dbReference type="InterPro" id="IPR043502">
    <property type="entry name" value="DNA/RNA_pol_sf"/>
</dbReference>
<dbReference type="GeneID" id="63806334"/>
<keyword evidence="4" id="KW-0239">DNA-directed DNA polymerase</keyword>
<dbReference type="GO" id="GO:0003677">
    <property type="term" value="F:DNA binding"/>
    <property type="evidence" value="ECO:0007669"/>
    <property type="project" value="InterPro"/>
</dbReference>
<dbReference type="Gene3D" id="3.30.70.370">
    <property type="match status" value="1"/>
</dbReference>
<accession>A0A1Y1WFR6</accession>
<evidence type="ECO:0000313" key="9">
    <source>
        <dbReference type="Proteomes" id="UP000193922"/>
    </source>
</evidence>
<evidence type="ECO:0000256" key="3">
    <source>
        <dbReference type="ARBA" id="ARBA00022695"/>
    </source>
</evidence>
<evidence type="ECO:0000313" key="8">
    <source>
        <dbReference type="EMBL" id="ORX72349.1"/>
    </source>
</evidence>
<reference evidence="8 9" key="1">
    <citation type="submission" date="2016-07" db="EMBL/GenBank/DDBJ databases">
        <title>Pervasive Adenine N6-methylation of Active Genes in Fungi.</title>
        <authorList>
            <consortium name="DOE Joint Genome Institute"/>
            <person name="Mondo S.J."/>
            <person name="Dannebaum R.O."/>
            <person name="Kuo R.C."/>
            <person name="Labutti K."/>
            <person name="Haridas S."/>
            <person name="Kuo A."/>
            <person name="Salamov A."/>
            <person name="Ahrendt S.R."/>
            <person name="Lipzen A."/>
            <person name="Sullivan W."/>
            <person name="Andreopoulos W.B."/>
            <person name="Clum A."/>
            <person name="Lindquist E."/>
            <person name="Daum C."/>
            <person name="Ramamoorthy G.K."/>
            <person name="Gryganskyi A."/>
            <person name="Culley D."/>
            <person name="Magnuson J.K."/>
            <person name="James T.Y."/>
            <person name="O'Malley M.A."/>
            <person name="Stajich J.E."/>
            <person name="Spatafora J.W."/>
            <person name="Visel A."/>
            <person name="Grigoriev I.V."/>
        </authorList>
    </citation>
    <scope>NUCLEOTIDE SEQUENCE [LARGE SCALE GENOMIC DNA]</scope>
    <source>
        <strain evidence="8 9">ATCC 12442</strain>
    </source>
</reference>
<dbReference type="Gene3D" id="3.30.420.390">
    <property type="match status" value="2"/>
</dbReference>
<gene>
    <name evidence="8" type="ORF">DL89DRAFT_282428</name>
</gene>
<evidence type="ECO:0000256" key="5">
    <source>
        <dbReference type="ARBA" id="ARBA00031966"/>
    </source>
</evidence>
<evidence type="ECO:0000256" key="6">
    <source>
        <dbReference type="SAM" id="MobiDB-lite"/>
    </source>
</evidence>
<dbReference type="PROSITE" id="PS00447">
    <property type="entry name" value="DNA_POLYMERASE_A"/>
    <property type="match status" value="1"/>
</dbReference>
<dbReference type="PANTHER" id="PTHR10267">
    <property type="entry name" value="DNA POLYMERASE SUBUNIT GAMMA-1"/>
    <property type="match status" value="1"/>
</dbReference>
<keyword evidence="3" id="KW-0548">Nucleotidyltransferase</keyword>
<feature type="compositionally biased region" description="Basic and acidic residues" evidence="6">
    <location>
        <begin position="996"/>
        <end position="1007"/>
    </location>
</feature>
<dbReference type="OrthoDB" id="5588663at2759"/>
<feature type="domain" description="DNA-directed DNA polymerase family A palm" evidence="7">
    <location>
        <begin position="644"/>
        <end position="873"/>
    </location>
</feature>
<dbReference type="InterPro" id="IPR041336">
    <property type="entry name" value="DNApol_Exo"/>
</dbReference>
<dbReference type="SUPFAM" id="SSF56672">
    <property type="entry name" value="DNA/RNA polymerases"/>
    <property type="match status" value="1"/>
</dbReference>
<evidence type="ECO:0000259" key="7">
    <source>
        <dbReference type="SMART" id="SM00482"/>
    </source>
</evidence>
<proteinExistence type="predicted"/>
<evidence type="ECO:0000256" key="1">
    <source>
        <dbReference type="ARBA" id="ARBA00012417"/>
    </source>
</evidence>
<dbReference type="InterPro" id="IPR012337">
    <property type="entry name" value="RNaseH-like_sf"/>
</dbReference>
<dbReference type="SUPFAM" id="SSF53098">
    <property type="entry name" value="Ribonuclease H-like"/>
    <property type="match status" value="1"/>
</dbReference>
<keyword evidence="2" id="KW-0808">Transferase</keyword>
<sequence>MLAAKLRQGVFPRQKYAAATTEQIKIAVDHLKSQGIYGKETEPVAMVDFSPPALIGNDIDAHFRHIGKLVAEPYLGIAKNFVESGGPKAPERPLPGQWVFQSGWTRYGRDGSVRRVACPDAGDECLVFDVEVLVPESPYSVLATAVSENAWYGWVSPYLTGESPHPRHLIPIQDPANQTPRIVIGHNIGYDRARIQEERQIKRPPTAFLDTMSLHVSSGGLCNQQRLHWVKYSKAKREQDEEFLKLNADTGKFFDVSSLNSLKEVALHYCGITMDKGRRNVFVDGTLAEIRSQFNDLMDYCACDVEITLRVFLKVFPAFLKKCPHPVSFAGMLMMSEGYLPVDKSWTEYVQRSERLFEQVSTDVEEKLRNLAEEALAVKDPMQDPWLKNLDWTVEPQKYTKPKFKKDGSYAKNGEPRPYTKQVLPGYPKWYREIWDRKEKRVHVTVRSRVAPYLLKLKWIGHPLYHSATHGWTFRVPQDHYDAATSGPASIHQHAALEFPVDPENENYEPIPATDNGKFVYFKVPHKDGESANCGNPLAKGYQTAIDDGTLTSTYAMAKEAMEMNAMSSYWTSARERIKSQFVTWDNDAQDALTSQPLQLGLPSTPDNTLGVILPMVVAMGTITRRGVESTWMTASNAKKNRIGSELKSMIRSPPGYSFVGADVDSEELWISALIGDSQFRMHGGTAFGWMTLQGTKAAGTDLHSNTARILGIGRGSAKIFNYGRIYGAGVKYATSLLLQFNPDMTEEVARQKADQLYAATKGTSMRNKTYFGTPFWHGGTESYMFNALESIATSDDPRTPVLGCGITDALRKEVTGDRFMTSRVNWVVQSSGVDYLHLLLVAVSYLARRHSIDMRFMISVHDEIRYLVADRDKARAALALQIANLWVRCLFSYRLGIEDLPQSVAFFSAIDVDHVLRKEVDMECITPTNPTPIPPGTSLGISEILDMTNGGQLDTPKESTAEPSVLSQPMPLPSAKELEALAKTDPVPLELPMEPAHDLPPPRDTETIGARQRLAHSTDAQWQC</sequence>
<dbReference type="InterPro" id="IPR001098">
    <property type="entry name" value="DNA-dir_DNA_pol_A_palm_dom"/>
</dbReference>
<dbReference type="EC" id="2.7.7.7" evidence="1"/>
<comment type="caution">
    <text evidence="8">The sequence shown here is derived from an EMBL/GenBank/DDBJ whole genome shotgun (WGS) entry which is preliminary data.</text>
</comment>
<evidence type="ECO:0000256" key="4">
    <source>
        <dbReference type="ARBA" id="ARBA00022932"/>
    </source>
</evidence>
<dbReference type="PRINTS" id="PR00867">
    <property type="entry name" value="DNAPOLG"/>
</dbReference>
<dbReference type="PANTHER" id="PTHR10267:SF0">
    <property type="entry name" value="DNA POLYMERASE SUBUNIT GAMMA-1"/>
    <property type="match status" value="1"/>
</dbReference>
<dbReference type="Gene3D" id="1.10.150.20">
    <property type="entry name" value="5' to 3' exonuclease, C-terminal subdomain"/>
    <property type="match status" value="1"/>
</dbReference>
<dbReference type="AlphaFoldDB" id="A0A1Y1WFR6"/>
<feature type="region of interest" description="Disordered" evidence="6">
    <location>
        <begin position="951"/>
        <end position="1025"/>
    </location>
</feature>
<dbReference type="STRING" id="61395.A0A1Y1WFR6"/>
<dbReference type="InterPro" id="IPR019760">
    <property type="entry name" value="DNA-dir_DNA_pol_A_CS"/>
</dbReference>
<name>A0A1Y1WFR6_9FUNG</name>
<dbReference type="RefSeq" id="XP_040745773.1">
    <property type="nucleotide sequence ID" value="XM_040889686.1"/>
</dbReference>
<dbReference type="SMART" id="SM00482">
    <property type="entry name" value="POLAc"/>
    <property type="match status" value="1"/>
</dbReference>
<dbReference type="GO" id="GO:0008408">
    <property type="term" value="F:3'-5' exonuclease activity"/>
    <property type="evidence" value="ECO:0007669"/>
    <property type="project" value="TreeGrafter"/>
</dbReference>
<dbReference type="EMBL" id="MCFD01000003">
    <property type="protein sequence ID" value="ORX72349.1"/>
    <property type="molecule type" value="Genomic_DNA"/>
</dbReference>
<dbReference type="Pfam" id="PF00476">
    <property type="entry name" value="DNA_pol_A"/>
    <property type="match status" value="1"/>
</dbReference>
<keyword evidence="9" id="KW-1185">Reference proteome</keyword>
<evidence type="ECO:0000256" key="2">
    <source>
        <dbReference type="ARBA" id="ARBA00022679"/>
    </source>
</evidence>
<dbReference type="GO" id="GO:0006264">
    <property type="term" value="P:mitochondrial DNA replication"/>
    <property type="evidence" value="ECO:0007669"/>
    <property type="project" value="TreeGrafter"/>
</dbReference>
<dbReference type="Pfam" id="PF18136">
    <property type="entry name" value="DNApol_Exo"/>
    <property type="match status" value="1"/>
</dbReference>